<feature type="transmembrane region" description="Helical" evidence="1">
    <location>
        <begin position="21"/>
        <end position="48"/>
    </location>
</feature>
<gene>
    <name evidence="2" type="ORF">GCM10009755_23300</name>
</gene>
<sequence>MSAGRKSAGRAQALAMTEPSIVLYLAAVWLAFLGVVMTLMPFLVWVLGGGDWDAYVAQSGPALVAFPSVAVVFLVLAGWMIVDTARGRRAHRRRAREAAAVEGKELGFMPHVAREYNREGS</sequence>
<keyword evidence="1" id="KW-0472">Membrane</keyword>
<accession>A0ABP5EZA4</accession>
<evidence type="ECO:0000313" key="2">
    <source>
        <dbReference type="EMBL" id="GAA2011306.1"/>
    </source>
</evidence>
<dbReference type="Proteomes" id="UP001500755">
    <property type="component" value="Unassembled WGS sequence"/>
</dbReference>
<protein>
    <submittedName>
        <fullName evidence="2">Uncharacterized protein</fullName>
    </submittedName>
</protein>
<dbReference type="EMBL" id="BAAANO010000021">
    <property type="protein sequence ID" value="GAA2011306.1"/>
    <property type="molecule type" value="Genomic_DNA"/>
</dbReference>
<feature type="transmembrane region" description="Helical" evidence="1">
    <location>
        <begin position="60"/>
        <end position="82"/>
    </location>
</feature>
<evidence type="ECO:0000256" key="1">
    <source>
        <dbReference type="SAM" id="Phobius"/>
    </source>
</evidence>
<organism evidence="2 3">
    <name type="scientific">Brevibacterium samyangense</name>
    <dbReference type="NCBI Taxonomy" id="366888"/>
    <lineage>
        <taxon>Bacteria</taxon>
        <taxon>Bacillati</taxon>
        <taxon>Actinomycetota</taxon>
        <taxon>Actinomycetes</taxon>
        <taxon>Micrococcales</taxon>
        <taxon>Brevibacteriaceae</taxon>
        <taxon>Brevibacterium</taxon>
    </lineage>
</organism>
<proteinExistence type="predicted"/>
<name>A0ABP5EZA4_9MICO</name>
<keyword evidence="3" id="KW-1185">Reference proteome</keyword>
<evidence type="ECO:0000313" key="3">
    <source>
        <dbReference type="Proteomes" id="UP001500755"/>
    </source>
</evidence>
<keyword evidence="1" id="KW-1133">Transmembrane helix</keyword>
<keyword evidence="1" id="KW-0812">Transmembrane</keyword>
<reference evidence="3" key="1">
    <citation type="journal article" date="2019" name="Int. J. Syst. Evol. Microbiol.">
        <title>The Global Catalogue of Microorganisms (GCM) 10K type strain sequencing project: providing services to taxonomists for standard genome sequencing and annotation.</title>
        <authorList>
            <consortium name="The Broad Institute Genomics Platform"/>
            <consortium name="The Broad Institute Genome Sequencing Center for Infectious Disease"/>
            <person name="Wu L."/>
            <person name="Ma J."/>
        </authorList>
    </citation>
    <scope>NUCLEOTIDE SEQUENCE [LARGE SCALE GENOMIC DNA]</scope>
    <source>
        <strain evidence="3">JCM 14546</strain>
    </source>
</reference>
<comment type="caution">
    <text evidence="2">The sequence shown here is derived from an EMBL/GenBank/DDBJ whole genome shotgun (WGS) entry which is preliminary data.</text>
</comment>